<evidence type="ECO:0000259" key="5">
    <source>
        <dbReference type="PROSITE" id="PS50166"/>
    </source>
</evidence>
<dbReference type="InterPro" id="IPR016024">
    <property type="entry name" value="ARM-type_fold"/>
</dbReference>
<dbReference type="GeneID" id="63807018"/>
<dbReference type="Gene3D" id="1.25.10.10">
    <property type="entry name" value="Leucine-rich Repeat Variant"/>
    <property type="match status" value="1"/>
</dbReference>
<dbReference type="AlphaFoldDB" id="A0A1Y1W8M4"/>
<dbReference type="InterPro" id="IPR001494">
    <property type="entry name" value="Importin-beta_N"/>
</dbReference>
<dbReference type="Proteomes" id="UP000193922">
    <property type="component" value="Unassembled WGS sequence"/>
</dbReference>
<dbReference type="EMBL" id="MCFD01000007">
    <property type="protein sequence ID" value="ORX69586.1"/>
    <property type="molecule type" value="Genomic_DNA"/>
</dbReference>
<name>A0A1Y1W8M4_9FUNG</name>
<keyword evidence="4" id="KW-0539">Nucleus</keyword>
<dbReference type="SMART" id="SM00913">
    <property type="entry name" value="IBN_N"/>
    <property type="match status" value="1"/>
</dbReference>
<dbReference type="PANTHER" id="PTHR10997">
    <property type="entry name" value="IMPORTIN-7, 8, 11"/>
    <property type="match status" value="1"/>
</dbReference>
<evidence type="ECO:0000256" key="2">
    <source>
        <dbReference type="ARBA" id="ARBA00007991"/>
    </source>
</evidence>
<organism evidence="6 7">
    <name type="scientific">Linderina pennispora</name>
    <dbReference type="NCBI Taxonomy" id="61395"/>
    <lineage>
        <taxon>Eukaryota</taxon>
        <taxon>Fungi</taxon>
        <taxon>Fungi incertae sedis</taxon>
        <taxon>Zoopagomycota</taxon>
        <taxon>Kickxellomycotina</taxon>
        <taxon>Kickxellomycetes</taxon>
        <taxon>Kickxellales</taxon>
        <taxon>Kickxellaceae</taxon>
        <taxon>Linderina</taxon>
    </lineage>
</organism>
<comment type="subcellular location">
    <subcellularLocation>
        <location evidence="1">Nucleus</location>
    </subcellularLocation>
</comment>
<dbReference type="RefSeq" id="XP_040743274.1">
    <property type="nucleotide sequence ID" value="XM_040890370.1"/>
</dbReference>
<feature type="domain" description="Importin N-terminal" evidence="5">
    <location>
        <begin position="25"/>
        <end position="97"/>
    </location>
</feature>
<dbReference type="InterPro" id="IPR011989">
    <property type="entry name" value="ARM-like"/>
</dbReference>
<dbReference type="GO" id="GO:0005635">
    <property type="term" value="C:nuclear envelope"/>
    <property type="evidence" value="ECO:0007669"/>
    <property type="project" value="TreeGrafter"/>
</dbReference>
<dbReference type="InterPro" id="IPR058669">
    <property type="entry name" value="TPR_IPO7/11-like"/>
</dbReference>
<evidence type="ECO:0000313" key="7">
    <source>
        <dbReference type="Proteomes" id="UP000193922"/>
    </source>
</evidence>
<comment type="similarity">
    <text evidence="2">Belongs to the importin beta family.</text>
</comment>
<dbReference type="PROSITE" id="PS50166">
    <property type="entry name" value="IMPORTIN_B_NT"/>
    <property type="match status" value="1"/>
</dbReference>
<dbReference type="SUPFAM" id="SSF48371">
    <property type="entry name" value="ARM repeat"/>
    <property type="match status" value="1"/>
</dbReference>
<dbReference type="Pfam" id="PF03810">
    <property type="entry name" value="IBN_N"/>
    <property type="match status" value="1"/>
</dbReference>
<dbReference type="PANTHER" id="PTHR10997:SF7">
    <property type="entry name" value="IMPORTIN-11"/>
    <property type="match status" value="1"/>
</dbReference>
<sequence>MDARQAVIHAFERISSQDPAQIAAAEEDLNNWESQENFHATLFDVFADRSLPTQVRWQAVIKLKNGINKYWRKTPVRPIQLSEKQLIQPRLLSFFDEEVPQIAIQYCVTLSRISRWDYPRVWPEFADELLSHVRQIASEPKSRMRHIKEQNVLYTLHLFIKTLCARMLMKEREALRQLTPGVVALVASIYAQRISEFTNALQSGDAEESTAILKEIRLCIKILRRLFVRGYEKPAETDRTAIDFYLASLTHLAAFYDLLKGLPAEKRESDETLILRKIILLYGKLYLDFQKSHAVAFITMNGVKDILCWYWTQVVSEAPKLAINGNDLYAEPDVVLEKVLVQGLILHNEVVKNFFYNYEENGPEDKDAKRCRQIIDGEILAPEVVQQMAQTLMTYYLPLKSRDLLEWQDDPEAWTNDEQSDHWEFDIRRCAEHLFVNLVSQNKSLLIEPLVQALRAIETEQITLSNLVRCEGLYAALGLCAKDLYEAFDFCDWLEHRQSLDSPLGMIKWRVAWLVGKWIDVKFPDERRNIAYAALLGLTGRSEPLVVRMAATSSLALCVDDWDFNPAGFAPFLDQTIVQITEVLSDVTMPESRMRLVNLLGIIVSRMQRQIVPFAEAIVRLLPPLWQSAAGENLYQTSILDLITKLVDALGSQSAALHDLIVPLVKHSINLSDPAHIYLIEDGMYLWLALVRNTQELVANGTLLSLLPHAAGLLHQETEILKHVLRVIEGYFLLDGPTSFHTSGLAILEGLRELVSDTGINDRAVASGYHALNVIVQCVPVELSGKALVDSGLFWDAFSQVVDQKKVALMLVYPACFLSRLAVHYPTFFGEFLATQDAVLLGQFTENWVKLYDDIGQVPQRRLHVLAMGVSIITTNDGVLKHLPMMVPLWNEVMSDTGSSMYFGDVDDDMPDDYYGGNDESIVPANERSRRLRANDPVHRLNLKTALKQSLAECERINGSERFAQVISLVEAAELEDLKNQLDM</sequence>
<keyword evidence="7" id="KW-1185">Reference proteome</keyword>
<protein>
    <submittedName>
        <fullName evidence="6">ARM repeat-containing protein</fullName>
    </submittedName>
</protein>
<evidence type="ECO:0000256" key="3">
    <source>
        <dbReference type="ARBA" id="ARBA00022448"/>
    </source>
</evidence>
<keyword evidence="3" id="KW-0813">Transport</keyword>
<evidence type="ECO:0000313" key="6">
    <source>
        <dbReference type="EMBL" id="ORX69586.1"/>
    </source>
</evidence>
<evidence type="ECO:0000256" key="1">
    <source>
        <dbReference type="ARBA" id="ARBA00004123"/>
    </source>
</evidence>
<reference evidence="6 7" key="1">
    <citation type="submission" date="2016-07" db="EMBL/GenBank/DDBJ databases">
        <title>Pervasive Adenine N6-methylation of Active Genes in Fungi.</title>
        <authorList>
            <consortium name="DOE Joint Genome Institute"/>
            <person name="Mondo S.J."/>
            <person name="Dannebaum R.O."/>
            <person name="Kuo R.C."/>
            <person name="Labutti K."/>
            <person name="Haridas S."/>
            <person name="Kuo A."/>
            <person name="Salamov A."/>
            <person name="Ahrendt S.R."/>
            <person name="Lipzen A."/>
            <person name="Sullivan W."/>
            <person name="Andreopoulos W.B."/>
            <person name="Clum A."/>
            <person name="Lindquist E."/>
            <person name="Daum C."/>
            <person name="Ramamoorthy G.K."/>
            <person name="Gryganskyi A."/>
            <person name="Culley D."/>
            <person name="Magnuson J.K."/>
            <person name="James T.Y."/>
            <person name="O'Malley M.A."/>
            <person name="Stajich J.E."/>
            <person name="Spatafora J.W."/>
            <person name="Visel A."/>
            <person name="Grigoriev I.V."/>
        </authorList>
    </citation>
    <scope>NUCLEOTIDE SEQUENCE [LARGE SCALE GENOMIC DNA]</scope>
    <source>
        <strain evidence="6 7">ATCC 12442</strain>
    </source>
</reference>
<dbReference type="Pfam" id="PF25758">
    <property type="entry name" value="TPR_IPO11"/>
    <property type="match status" value="1"/>
</dbReference>
<dbReference type="STRING" id="61395.A0A1Y1W8M4"/>
<dbReference type="GO" id="GO:0006606">
    <property type="term" value="P:protein import into nucleus"/>
    <property type="evidence" value="ECO:0007669"/>
    <property type="project" value="TreeGrafter"/>
</dbReference>
<evidence type="ECO:0000256" key="4">
    <source>
        <dbReference type="ARBA" id="ARBA00023242"/>
    </source>
</evidence>
<comment type="caution">
    <text evidence="6">The sequence shown here is derived from an EMBL/GenBank/DDBJ whole genome shotgun (WGS) entry which is preliminary data.</text>
</comment>
<dbReference type="GO" id="GO:0031267">
    <property type="term" value="F:small GTPase binding"/>
    <property type="evidence" value="ECO:0007669"/>
    <property type="project" value="InterPro"/>
</dbReference>
<dbReference type="OrthoDB" id="361693at2759"/>
<dbReference type="GO" id="GO:0005829">
    <property type="term" value="C:cytosol"/>
    <property type="evidence" value="ECO:0007669"/>
    <property type="project" value="TreeGrafter"/>
</dbReference>
<accession>A0A1Y1W8M4</accession>
<gene>
    <name evidence="6" type="ORF">DL89DRAFT_293213</name>
</gene>
<proteinExistence type="inferred from homology"/>